<dbReference type="Proteomes" id="UP000221613">
    <property type="component" value="Genome"/>
</dbReference>
<organism evidence="1 2">
    <name type="scientific">Streptococcus phage IPP10</name>
    <dbReference type="NCBI Taxonomy" id="1916151"/>
    <lineage>
        <taxon>Viruses</taxon>
        <taxon>Duplodnaviria</taxon>
        <taxon>Heunggongvirae</taxon>
        <taxon>Uroviricota</taxon>
        <taxon>Caudoviricetes</taxon>
        <taxon>Ferrettivirinae</taxon>
        <taxon>Spinunavirus</taxon>
        <taxon>Spinunavirus IPP10</taxon>
    </lineage>
</organism>
<proteinExistence type="predicted"/>
<name>A0A1S5S859_9CAUD</name>
<gene>
    <name evidence="1" type="ORF">IPP10_00009</name>
</gene>
<dbReference type="EMBL" id="KY065452">
    <property type="protein sequence ID" value="APD21698.1"/>
    <property type="molecule type" value="Genomic_DNA"/>
</dbReference>
<keyword evidence="2" id="KW-1185">Reference proteome</keyword>
<sequence>MRPRRYPYSGKIKKPIEQAIDLLERISRLESQVISLANHEMFKIPSSRSSTA</sequence>
<evidence type="ECO:0000313" key="1">
    <source>
        <dbReference type="EMBL" id="APD21698.1"/>
    </source>
</evidence>
<reference evidence="1 2" key="1">
    <citation type="journal article" date="2017" name="Sci. Rep.">
        <title>Pneumococcal prophages are diverse, but not without structure or history.</title>
        <authorList>
            <person name="Brueggemann A.B."/>
            <person name="Harrold C.L."/>
            <person name="Rezaei Javan R."/>
            <person name="van Tonder A.J."/>
            <person name="McDonnell A.J."/>
            <person name="Edwards B.A."/>
        </authorList>
    </citation>
    <scope>NUCLEOTIDE SEQUENCE [LARGE SCALE GENOMIC DNA]</scope>
</reference>
<evidence type="ECO:0000313" key="2">
    <source>
        <dbReference type="Proteomes" id="UP000221613"/>
    </source>
</evidence>
<protein>
    <submittedName>
        <fullName evidence="1">Uncharacterized protein</fullName>
    </submittedName>
</protein>
<accession>A0A1S5S859</accession>